<organism evidence="1 2">
    <name type="scientific">Mucilaginibacter sabulilitoris</name>
    <dbReference type="NCBI Taxonomy" id="1173583"/>
    <lineage>
        <taxon>Bacteria</taxon>
        <taxon>Pseudomonadati</taxon>
        <taxon>Bacteroidota</taxon>
        <taxon>Sphingobacteriia</taxon>
        <taxon>Sphingobacteriales</taxon>
        <taxon>Sphingobacteriaceae</taxon>
        <taxon>Mucilaginibacter</taxon>
    </lineage>
</organism>
<proteinExistence type="predicted"/>
<evidence type="ECO:0008006" key="3">
    <source>
        <dbReference type="Google" id="ProtNLM"/>
    </source>
</evidence>
<dbReference type="PROSITE" id="PS51257">
    <property type="entry name" value="PROKAR_LIPOPROTEIN"/>
    <property type="match status" value="1"/>
</dbReference>
<dbReference type="RefSeq" id="WP_321564095.1">
    <property type="nucleotide sequence ID" value="NZ_CP139558.1"/>
</dbReference>
<dbReference type="EMBL" id="CP139558">
    <property type="protein sequence ID" value="WPU94983.1"/>
    <property type="molecule type" value="Genomic_DNA"/>
</dbReference>
<protein>
    <recommendedName>
        <fullName evidence="3">Lipoprotein</fullName>
    </recommendedName>
</protein>
<reference evidence="1 2" key="1">
    <citation type="submission" date="2023-11" db="EMBL/GenBank/DDBJ databases">
        <title>Analysis of the Genomes of Mucilaginibacter gossypii cycad 4 and M. sabulilitoris SNA2: microbes with the potential for plant growth promotion.</title>
        <authorList>
            <person name="Hirsch A.M."/>
            <person name="Humm E."/>
            <person name="Rubbi M."/>
            <person name="Del Vecchio G."/>
            <person name="Ha S.M."/>
            <person name="Pellegrini M."/>
            <person name="Gunsalus R.P."/>
        </authorList>
    </citation>
    <scope>NUCLEOTIDE SEQUENCE [LARGE SCALE GENOMIC DNA]</scope>
    <source>
        <strain evidence="1 2">SNA2</strain>
    </source>
</reference>
<evidence type="ECO:0000313" key="2">
    <source>
        <dbReference type="Proteomes" id="UP001324380"/>
    </source>
</evidence>
<sequence>MKNTFVLLLCTALFACNQSAKKENTADKAADTGRVEQPILDDSIAKTPASTDSTKTETVAADKLIIPGRSIGNMQMSGDVANVSELLGRPDSADAAMGSSLMVWFTQNHKPTGYRVSIFAHRKMGTKDEIISRIQKILVTSPQFKTAEGYGVGTSFEEIKKNYDLKPTDTYKDKNGKVQIYTDLDKGISFEIGSANKCVGVVVHKPHDTAAAYLNMH</sequence>
<keyword evidence="2" id="KW-1185">Reference proteome</keyword>
<evidence type="ECO:0000313" key="1">
    <source>
        <dbReference type="EMBL" id="WPU94983.1"/>
    </source>
</evidence>
<name>A0ABZ0TSD5_9SPHI</name>
<dbReference type="Proteomes" id="UP001324380">
    <property type="component" value="Chromosome"/>
</dbReference>
<gene>
    <name evidence="1" type="ORF">SNE25_05535</name>
</gene>
<accession>A0ABZ0TSD5</accession>